<evidence type="ECO:0000313" key="4">
    <source>
        <dbReference type="EMBL" id="CAF4725231.1"/>
    </source>
</evidence>
<name>A0A8S2W8B1_9BILA</name>
<feature type="compositionally biased region" description="Basic and acidic residues" evidence="1">
    <location>
        <begin position="1"/>
        <end position="14"/>
    </location>
</feature>
<comment type="caution">
    <text evidence="2">The sequence shown here is derived from an EMBL/GenBank/DDBJ whole genome shotgun (WGS) entry which is preliminary data.</text>
</comment>
<gene>
    <name evidence="2" type="ORF">BYL167_LOCUS33220</name>
    <name evidence="3" type="ORF">BYL167_LOCUS40831</name>
    <name evidence="4" type="ORF">GIL414_LOCUS44036</name>
    <name evidence="5" type="ORF">GIL414_LOCUS51919</name>
</gene>
<feature type="compositionally biased region" description="Acidic residues" evidence="1">
    <location>
        <begin position="15"/>
        <end position="25"/>
    </location>
</feature>
<sequence>AASTDLKDVDHKEIDSDDEPMLDLEDVQKKE</sequence>
<evidence type="ECO:0000313" key="3">
    <source>
        <dbReference type="EMBL" id="CAF4617814.1"/>
    </source>
</evidence>
<feature type="non-terminal residue" evidence="2">
    <location>
        <position position="1"/>
    </location>
</feature>
<reference evidence="2" key="1">
    <citation type="submission" date="2021-02" db="EMBL/GenBank/DDBJ databases">
        <authorList>
            <person name="Nowell W R."/>
        </authorList>
    </citation>
    <scope>NUCLEOTIDE SEQUENCE</scope>
</reference>
<evidence type="ECO:0000256" key="1">
    <source>
        <dbReference type="SAM" id="MobiDB-lite"/>
    </source>
</evidence>
<dbReference type="EMBL" id="CAJOBH010102008">
    <property type="protein sequence ID" value="CAF4617814.1"/>
    <property type="molecule type" value="Genomic_DNA"/>
</dbReference>
<dbReference type="EMBL" id="CAJOBJ010176600">
    <property type="protein sequence ID" value="CAF4902704.1"/>
    <property type="molecule type" value="Genomic_DNA"/>
</dbReference>
<protein>
    <submittedName>
        <fullName evidence="2">Uncharacterized protein</fullName>
    </submittedName>
</protein>
<dbReference type="Proteomes" id="UP000681720">
    <property type="component" value="Unassembled WGS sequence"/>
</dbReference>
<feature type="region of interest" description="Disordered" evidence="1">
    <location>
        <begin position="1"/>
        <end position="31"/>
    </location>
</feature>
<organism evidence="2 6">
    <name type="scientific">Rotaria magnacalcarata</name>
    <dbReference type="NCBI Taxonomy" id="392030"/>
    <lineage>
        <taxon>Eukaryota</taxon>
        <taxon>Metazoa</taxon>
        <taxon>Spiralia</taxon>
        <taxon>Gnathifera</taxon>
        <taxon>Rotifera</taxon>
        <taxon>Eurotatoria</taxon>
        <taxon>Bdelloidea</taxon>
        <taxon>Philodinida</taxon>
        <taxon>Philodinidae</taxon>
        <taxon>Rotaria</taxon>
    </lineage>
</organism>
<dbReference type="EMBL" id="CAJOBJ010131851">
    <property type="protein sequence ID" value="CAF4725231.1"/>
    <property type="molecule type" value="Genomic_DNA"/>
</dbReference>
<proteinExistence type="predicted"/>
<dbReference type="AlphaFoldDB" id="A0A8S2W8B1"/>
<evidence type="ECO:0000313" key="6">
    <source>
        <dbReference type="Proteomes" id="UP000681967"/>
    </source>
</evidence>
<accession>A0A8S2W8B1</accession>
<dbReference type="Proteomes" id="UP000681967">
    <property type="component" value="Unassembled WGS sequence"/>
</dbReference>
<dbReference type="EMBL" id="CAJOBH010063899">
    <property type="protein sequence ID" value="CAF4438612.1"/>
    <property type="molecule type" value="Genomic_DNA"/>
</dbReference>
<evidence type="ECO:0000313" key="2">
    <source>
        <dbReference type="EMBL" id="CAF4438612.1"/>
    </source>
</evidence>
<evidence type="ECO:0000313" key="5">
    <source>
        <dbReference type="EMBL" id="CAF4902704.1"/>
    </source>
</evidence>